<sequence>MNAVAKNPEFKIGGDLTVCRMGYGAMQLTGPGVWGPPEDEENARAVLRRAVELGVNFIDTADVYGPHDNERIIQQALNPYPSALVIGTKAGLVRAGPATPENPGISMNGSGQHIRNAIEGSLTRLGLDCIDLYQLHRVDPAIPIEDTMEVFRALRDEGKIRHIGLSEVGVDDIKRAQSVVDIATVQNVYNLVTRKHEDVLTCCEQAMIAFIPFWPLHSGRLATSEAVREIAGRTGADNAQVSLAWLLQKSPSIILIPGTSSVEHLEQNMRALDLDLSAAEMGALEQLGGSQLD</sequence>
<dbReference type="Pfam" id="PF00248">
    <property type="entry name" value="Aldo_ket_red"/>
    <property type="match status" value="1"/>
</dbReference>
<reference evidence="3" key="1">
    <citation type="submission" date="2020-04" db="EMBL/GenBank/DDBJ databases">
        <title>Global-level population genomics supports evidence of horizontal gene transfer on evolution of Rhizobia in Lentils.</title>
        <authorList>
            <person name="Gai Y."/>
            <person name="Cook D."/>
            <person name="Riely B."/>
        </authorList>
    </citation>
    <scope>NUCLEOTIDE SEQUENCE</scope>
    <source>
        <strain evidence="3">TLR9</strain>
    </source>
</reference>
<accession>A0AB35FFK1</accession>
<comment type="caution">
    <text evidence="3">The sequence shown here is derived from an EMBL/GenBank/DDBJ whole genome shotgun (WGS) entry which is preliminary data.</text>
</comment>
<dbReference type="PRINTS" id="PR00069">
    <property type="entry name" value="ALDKETRDTASE"/>
</dbReference>
<keyword evidence="1" id="KW-0560">Oxidoreductase</keyword>
<dbReference type="GO" id="GO:0016491">
    <property type="term" value="F:oxidoreductase activity"/>
    <property type="evidence" value="ECO:0007669"/>
    <property type="project" value="UniProtKB-KW"/>
</dbReference>
<name>A0AB35FFK1_9HYPH</name>
<dbReference type="Gene3D" id="3.20.20.100">
    <property type="entry name" value="NADP-dependent oxidoreductase domain"/>
    <property type="match status" value="1"/>
</dbReference>
<dbReference type="PANTHER" id="PTHR43625">
    <property type="entry name" value="AFLATOXIN B1 ALDEHYDE REDUCTASE"/>
    <property type="match status" value="1"/>
</dbReference>
<evidence type="ECO:0000313" key="4">
    <source>
        <dbReference type="Proteomes" id="UP000758022"/>
    </source>
</evidence>
<dbReference type="InterPro" id="IPR023210">
    <property type="entry name" value="NADP_OxRdtase_dom"/>
</dbReference>
<dbReference type="Proteomes" id="UP000758022">
    <property type="component" value="Unassembled WGS sequence"/>
</dbReference>
<dbReference type="PANTHER" id="PTHR43625:SF40">
    <property type="entry name" value="ALDO-KETO REDUCTASE YAKC [NADP(+)]"/>
    <property type="match status" value="1"/>
</dbReference>
<dbReference type="InterPro" id="IPR020471">
    <property type="entry name" value="AKR"/>
</dbReference>
<protein>
    <submittedName>
        <fullName evidence="3">Aldo/keto reductase</fullName>
    </submittedName>
</protein>
<feature type="domain" description="NADP-dependent oxidoreductase" evidence="2">
    <location>
        <begin position="20"/>
        <end position="287"/>
    </location>
</feature>
<proteinExistence type="predicted"/>
<dbReference type="InterPro" id="IPR036812">
    <property type="entry name" value="NAD(P)_OxRdtase_dom_sf"/>
</dbReference>
<evidence type="ECO:0000313" key="3">
    <source>
        <dbReference type="EMBL" id="MBY3064763.1"/>
    </source>
</evidence>
<dbReference type="AlphaFoldDB" id="A0AB35FFK1"/>
<evidence type="ECO:0000256" key="1">
    <source>
        <dbReference type="ARBA" id="ARBA00023002"/>
    </source>
</evidence>
<dbReference type="CDD" id="cd19088">
    <property type="entry name" value="AKR_AKR13B1"/>
    <property type="match status" value="1"/>
</dbReference>
<gene>
    <name evidence="3" type="ORF">HFO74_15195</name>
</gene>
<dbReference type="SUPFAM" id="SSF51430">
    <property type="entry name" value="NAD(P)-linked oxidoreductase"/>
    <property type="match status" value="1"/>
</dbReference>
<dbReference type="EMBL" id="JAAXQQ010000004">
    <property type="protein sequence ID" value="MBY3064763.1"/>
    <property type="molecule type" value="Genomic_DNA"/>
</dbReference>
<evidence type="ECO:0000259" key="2">
    <source>
        <dbReference type="Pfam" id="PF00248"/>
    </source>
</evidence>
<dbReference type="InterPro" id="IPR050791">
    <property type="entry name" value="Aldo-Keto_reductase"/>
</dbReference>
<organism evidence="3 4">
    <name type="scientific">Rhizobium laguerreae</name>
    <dbReference type="NCBI Taxonomy" id="1076926"/>
    <lineage>
        <taxon>Bacteria</taxon>
        <taxon>Pseudomonadati</taxon>
        <taxon>Pseudomonadota</taxon>
        <taxon>Alphaproteobacteria</taxon>
        <taxon>Hyphomicrobiales</taxon>
        <taxon>Rhizobiaceae</taxon>
        <taxon>Rhizobium/Agrobacterium group</taxon>
        <taxon>Rhizobium</taxon>
    </lineage>
</organism>
<dbReference type="GO" id="GO:0005737">
    <property type="term" value="C:cytoplasm"/>
    <property type="evidence" value="ECO:0007669"/>
    <property type="project" value="TreeGrafter"/>
</dbReference>